<dbReference type="Pfam" id="PF15630">
    <property type="entry name" value="CENP-S"/>
    <property type="match status" value="1"/>
</dbReference>
<reference evidence="7 8" key="1">
    <citation type="journal article" date="1998" name="Science">
        <title>Genome sequence of the nematode C. elegans: a platform for investigating biology.</title>
        <authorList>
            <consortium name="The C. elegans sequencing consortium"/>
            <person name="Sulson J.E."/>
            <person name="Waterston R."/>
        </authorList>
    </citation>
    <scope>NUCLEOTIDE SEQUENCE [LARGE SCALE GENOMIC DNA]</scope>
    <source>
        <strain evidence="7 8">Bristol N2</strain>
    </source>
</reference>
<sequence length="447" mass="49294">MGDPVEGKGGPQPRGGKKKDADDEKNAWEEGDFIDEKELKGALQLGVLKTADSVALRAGERNGLDMVVEEDVVSQVGALVWDTVAQDWADDLARFVAHAGRQRVNMDDISLLTRRNPDLLRAACELAGVDCPQETSGGTKGKPRKRKKDDVTVAPMLRAAPSAPNSQNAPLLAPIQEEDDENDDDDEITILDDQILHTPQQKSYSKKAKFSEEEAPSSRKRISTSTPKTTAERTLKFPDEITPIRQPNDLQEIVVFNRANLSAIEEEEQQDSFDAFGTTGGNDSSSKTITNTSSLLRQAEEHRSSIVEPTKDRIEKERLDRLVPDDEEFENASVDSFDNFNAEPDPAPAPALAPVPEKRTSVFSKKICSFDFDDDDGDDSFDEPVVVVAEVPKLPVQQQKTPKASGSESKKKPEKRPESSTPSVFSKKNKTIQLDDHDSFDDFDFGI</sequence>
<dbReference type="InterPro" id="IPR009072">
    <property type="entry name" value="Histone-fold"/>
</dbReference>
<dbReference type="Bgee" id="WBGene00013014">
    <property type="expression patterns" value="Expressed in embryo and 4 other cell types or tissues"/>
</dbReference>
<dbReference type="FunFam" id="1.10.20.10:FF:000261">
    <property type="match status" value="1"/>
</dbReference>
<dbReference type="PANTHER" id="PTHR22980">
    <property type="entry name" value="CORTISTATIN"/>
    <property type="match status" value="1"/>
</dbReference>
<dbReference type="WormBase" id="Y48E1C.1a">
    <property type="protein sequence ID" value="CE25310"/>
    <property type="gene ID" value="WBGene00013014"/>
</dbReference>
<dbReference type="eggNOG" id="KOG3201">
    <property type="taxonomic scope" value="Eukaryota"/>
</dbReference>
<gene>
    <name evidence="7" type="ORF">CELE_Y48E1C.1</name>
    <name evidence="7 9" type="ORF">Y48E1C.1</name>
</gene>
<dbReference type="EMBL" id="BX284602">
    <property type="protein sequence ID" value="CAB61035.1"/>
    <property type="molecule type" value="Genomic_DNA"/>
</dbReference>
<feature type="region of interest" description="Disordered" evidence="6">
    <location>
        <begin position="390"/>
        <end position="447"/>
    </location>
</feature>
<dbReference type="PaxDb" id="6239-Y48E1C.1b"/>
<protein>
    <recommendedName>
        <fullName evidence="2">Centromere protein S</fullName>
    </recommendedName>
</protein>
<feature type="region of interest" description="Disordered" evidence="6">
    <location>
        <begin position="130"/>
        <end position="150"/>
    </location>
</feature>
<evidence type="ECO:0000256" key="1">
    <source>
        <dbReference type="ARBA" id="ARBA00006612"/>
    </source>
</evidence>
<evidence type="ECO:0000313" key="7">
    <source>
        <dbReference type="EMBL" id="CAB61035.1"/>
    </source>
</evidence>
<dbReference type="PANTHER" id="PTHR22980:SF0">
    <property type="entry name" value="CENTROMERE PROTEIN S"/>
    <property type="match status" value="1"/>
</dbReference>
<evidence type="ECO:0000256" key="4">
    <source>
        <dbReference type="ARBA" id="ARBA00023125"/>
    </source>
</evidence>
<dbReference type="GO" id="GO:0000712">
    <property type="term" value="P:resolution of meiotic recombination intermediates"/>
    <property type="evidence" value="ECO:0000318"/>
    <property type="project" value="GO_Central"/>
</dbReference>
<dbReference type="AlphaFoldDB" id="G5EC81"/>
<dbReference type="GO" id="GO:0003677">
    <property type="term" value="F:DNA binding"/>
    <property type="evidence" value="ECO:0007669"/>
    <property type="project" value="UniProtKB-KW"/>
</dbReference>
<name>G5EC81_CAEEL</name>
<evidence type="ECO:0000256" key="5">
    <source>
        <dbReference type="ARBA" id="ARBA00023204"/>
    </source>
</evidence>
<proteinExistence type="inferred from homology"/>
<evidence type="ECO:0000313" key="9">
    <source>
        <dbReference type="WormBase" id="Y48E1C.1a"/>
    </source>
</evidence>
<evidence type="ECO:0000256" key="2">
    <source>
        <dbReference type="ARBA" id="ARBA00016400"/>
    </source>
</evidence>
<organism evidence="7 8">
    <name type="scientific">Caenorhabditis elegans</name>
    <dbReference type="NCBI Taxonomy" id="6239"/>
    <lineage>
        <taxon>Eukaryota</taxon>
        <taxon>Metazoa</taxon>
        <taxon>Ecdysozoa</taxon>
        <taxon>Nematoda</taxon>
        <taxon>Chromadorea</taxon>
        <taxon>Rhabditida</taxon>
        <taxon>Rhabditina</taxon>
        <taxon>Rhabditomorpha</taxon>
        <taxon>Rhabditoidea</taxon>
        <taxon>Rhabditidae</taxon>
        <taxon>Peloderinae</taxon>
        <taxon>Caenorhabditis</taxon>
    </lineage>
</organism>
<dbReference type="FunCoup" id="G5EC81">
    <property type="interactions" value="25"/>
</dbReference>
<keyword evidence="8" id="KW-1185">Reference proteome</keyword>
<dbReference type="CDD" id="cd22919">
    <property type="entry name" value="HFD_CENP-S"/>
    <property type="match status" value="1"/>
</dbReference>
<dbReference type="InParanoid" id="G5EC81"/>
<feature type="compositionally biased region" description="Low complexity" evidence="6">
    <location>
        <begin position="390"/>
        <end position="407"/>
    </location>
</feature>
<keyword evidence="3" id="KW-0227">DNA damage</keyword>
<dbReference type="GeneID" id="174982"/>
<dbReference type="Gene3D" id="1.10.20.10">
    <property type="entry name" value="Histone, subunit A"/>
    <property type="match status" value="1"/>
</dbReference>
<dbReference type="GO" id="GO:0031297">
    <property type="term" value="P:replication fork processing"/>
    <property type="evidence" value="ECO:0000318"/>
    <property type="project" value="GO_Central"/>
</dbReference>
<dbReference type="Proteomes" id="UP000001940">
    <property type="component" value="Chromosome II"/>
</dbReference>
<feature type="region of interest" description="Disordered" evidence="6">
    <location>
        <begin position="192"/>
        <end position="231"/>
    </location>
</feature>
<feature type="region of interest" description="Disordered" evidence="6">
    <location>
        <begin position="336"/>
        <end position="358"/>
    </location>
</feature>
<keyword evidence="5" id="KW-0234">DNA repair</keyword>
<dbReference type="GO" id="GO:0046982">
    <property type="term" value="F:protein heterodimerization activity"/>
    <property type="evidence" value="ECO:0007669"/>
    <property type="project" value="InterPro"/>
</dbReference>
<feature type="compositionally biased region" description="Acidic residues" evidence="6">
    <location>
        <begin position="438"/>
        <end position="447"/>
    </location>
</feature>
<accession>G5EC81</accession>
<evidence type="ECO:0000313" key="8">
    <source>
        <dbReference type="Proteomes" id="UP000001940"/>
    </source>
</evidence>
<dbReference type="STRING" id="6239.Y48E1C.1a.1"/>
<evidence type="ECO:0000256" key="3">
    <source>
        <dbReference type="ARBA" id="ARBA00022763"/>
    </source>
</evidence>
<dbReference type="RefSeq" id="NP_496828.1">
    <property type="nucleotide sequence ID" value="NM_064427.4"/>
</dbReference>
<dbReference type="CTD" id="174982"/>
<keyword evidence="4" id="KW-0238">DNA-binding</keyword>
<feature type="compositionally biased region" description="Basic and acidic residues" evidence="6">
    <location>
        <begin position="18"/>
        <end position="31"/>
    </location>
</feature>
<dbReference type="PIR" id="T27027">
    <property type="entry name" value="T27027"/>
</dbReference>
<feature type="region of interest" description="Disordered" evidence="6">
    <location>
        <begin position="266"/>
        <end position="289"/>
    </location>
</feature>
<dbReference type="GO" id="GO:0006281">
    <property type="term" value="P:DNA repair"/>
    <property type="evidence" value="ECO:0007669"/>
    <property type="project" value="UniProtKB-KW"/>
</dbReference>
<dbReference type="InterPro" id="IPR029003">
    <property type="entry name" value="CENP-S/Mhf1"/>
</dbReference>
<dbReference type="PIR" id="G88349">
    <property type="entry name" value="G88349"/>
</dbReference>
<dbReference type="GO" id="GO:0071821">
    <property type="term" value="C:FANCM-MHF complex"/>
    <property type="evidence" value="ECO:0000318"/>
    <property type="project" value="GO_Central"/>
</dbReference>
<feature type="compositionally biased region" description="Basic and acidic residues" evidence="6">
    <location>
        <begin position="408"/>
        <end position="418"/>
    </location>
</feature>
<evidence type="ECO:0000256" key="6">
    <source>
        <dbReference type="SAM" id="MobiDB-lite"/>
    </source>
</evidence>
<dbReference type="HOGENOM" id="CLU_612866_0_0_1"/>
<dbReference type="ExpressionAtlas" id="G5EC81">
    <property type="expression patterns" value="baseline and differential"/>
</dbReference>
<comment type="similarity">
    <text evidence="1">Belongs to the TAF9 family. CENP-S/MHF1 subfamily.</text>
</comment>
<dbReference type="GO" id="GO:0003682">
    <property type="term" value="F:chromatin binding"/>
    <property type="evidence" value="ECO:0000318"/>
    <property type="project" value="GO_Central"/>
</dbReference>
<feature type="region of interest" description="Disordered" evidence="6">
    <location>
        <begin position="1"/>
        <end position="31"/>
    </location>
</feature>
<dbReference type="OrthoDB" id="413520at2759"/>
<dbReference type="AGR" id="WB:WBGene00013014"/>